<sequence>MFKLSTVASVLALSFTSGAIAQISYLEDTRNQISVQDYSYEQKALVAEQAKLLLDGLYVNKYAKNLYYGLSPAGHLDPVVAIDELINNMGNLSSTQFHQQLQQIFLSQRDFHLDYNYPAPMKNFISFVPVHFAQTVSADGSKEVRVNRIWQNYTVLAPEIASVSLGDKVVAYNGQPINEAVNNNLFKGGGANPDGGFVGAVNTLTIKSHNKHFPPQQDALTITLESYETGETYSINVPWLVFNSKPSAPATAEDEAAQFTQSINYEFATFKELEAAAQDDTFTLAANGTAEPTVTWNKVQVDGESVGYIKLASFSPTNGVNTALVAIIDLLDNKLNDTKALIIDVRGNPGGNIVYNDYLLQLFTPKRVTPSHVRFINTDENHHILNNSLFGTFLSDNWRQVLADVKGTTEQYSAATSFITKDAANQIGQAYYGNVGIWANANTYSAGDMFTCGMQDNGIATVFGQHERTGAGGANVLEHNVFVQYVGAPYQALPYEQSMRVSWRQSVRQGHHINALIEDYGCVADELVSYNVEDIFDGDTQDFNTIARKLLAKPTAQATVVFESDRFAPIAQTNGLYSFDVTNTEYVDVYIDGTKVKRIPAFAYGAQAKTLSYTLPADVTSGTVQFVGLDSGKTRLWNSTRFF</sequence>
<evidence type="ECO:0000313" key="3">
    <source>
        <dbReference type="EMBL" id="MBE0346308.1"/>
    </source>
</evidence>
<dbReference type="EMBL" id="AQHF01000020">
    <property type="protein sequence ID" value="MBE0346308.1"/>
    <property type="molecule type" value="Genomic_DNA"/>
</dbReference>
<keyword evidence="4" id="KW-1185">Reference proteome</keyword>
<dbReference type="AlphaFoldDB" id="A0A8I0T4K7"/>
<protein>
    <recommendedName>
        <fullName evidence="2">Tail specific protease domain-containing protein</fullName>
    </recommendedName>
</protein>
<evidence type="ECO:0000313" key="4">
    <source>
        <dbReference type="Proteomes" id="UP000660708"/>
    </source>
</evidence>
<evidence type="ECO:0000256" key="1">
    <source>
        <dbReference type="SAM" id="SignalP"/>
    </source>
</evidence>
<gene>
    <name evidence="3" type="ORF">PPEP_a1395</name>
</gene>
<organism evidence="3 4">
    <name type="scientific">Pseudoalteromonas peptidolytica F12-50-A1</name>
    <dbReference type="NCBI Taxonomy" id="1315280"/>
    <lineage>
        <taxon>Bacteria</taxon>
        <taxon>Pseudomonadati</taxon>
        <taxon>Pseudomonadota</taxon>
        <taxon>Gammaproteobacteria</taxon>
        <taxon>Alteromonadales</taxon>
        <taxon>Pseudoalteromonadaceae</taxon>
        <taxon>Pseudoalteromonas</taxon>
    </lineage>
</organism>
<evidence type="ECO:0000259" key="2">
    <source>
        <dbReference type="Pfam" id="PF03572"/>
    </source>
</evidence>
<feature type="signal peptide" evidence="1">
    <location>
        <begin position="1"/>
        <end position="21"/>
    </location>
</feature>
<dbReference type="GO" id="GO:0006508">
    <property type="term" value="P:proteolysis"/>
    <property type="evidence" value="ECO:0007669"/>
    <property type="project" value="InterPro"/>
</dbReference>
<dbReference type="SUPFAM" id="SSF52096">
    <property type="entry name" value="ClpP/crotonase"/>
    <property type="match status" value="1"/>
</dbReference>
<dbReference type="Proteomes" id="UP000660708">
    <property type="component" value="Unassembled WGS sequence"/>
</dbReference>
<keyword evidence="1" id="KW-0732">Signal</keyword>
<feature type="chain" id="PRO_5034724919" description="Tail specific protease domain-containing protein" evidence="1">
    <location>
        <begin position="22"/>
        <end position="643"/>
    </location>
</feature>
<dbReference type="InterPro" id="IPR029045">
    <property type="entry name" value="ClpP/crotonase-like_dom_sf"/>
</dbReference>
<dbReference type="InterPro" id="IPR005151">
    <property type="entry name" value="Tail-specific_protease"/>
</dbReference>
<dbReference type="PANTHER" id="PTHR32060">
    <property type="entry name" value="TAIL-SPECIFIC PROTEASE"/>
    <property type="match status" value="1"/>
</dbReference>
<feature type="domain" description="Tail specific protease" evidence="2">
    <location>
        <begin position="306"/>
        <end position="474"/>
    </location>
</feature>
<name>A0A8I0T4K7_9GAMM</name>
<dbReference type="GO" id="GO:0004175">
    <property type="term" value="F:endopeptidase activity"/>
    <property type="evidence" value="ECO:0007669"/>
    <property type="project" value="TreeGrafter"/>
</dbReference>
<accession>A0A8I0T4K7</accession>
<proteinExistence type="predicted"/>
<reference evidence="3 4" key="1">
    <citation type="submission" date="2015-06" db="EMBL/GenBank/DDBJ databases">
        <title>Genome sequence of Pseudoalteromonas peptidolytica.</title>
        <authorList>
            <person name="Xie B.-B."/>
            <person name="Rong J.-C."/>
            <person name="Qin Q.-L."/>
            <person name="Zhang Y.-Z."/>
        </authorList>
    </citation>
    <scope>NUCLEOTIDE SEQUENCE [LARGE SCALE GENOMIC DNA]</scope>
    <source>
        <strain evidence="3 4">F12-50-A1</strain>
    </source>
</reference>
<comment type="caution">
    <text evidence="3">The sequence shown here is derived from an EMBL/GenBank/DDBJ whole genome shotgun (WGS) entry which is preliminary data.</text>
</comment>
<dbReference type="GO" id="GO:0008236">
    <property type="term" value="F:serine-type peptidase activity"/>
    <property type="evidence" value="ECO:0007669"/>
    <property type="project" value="InterPro"/>
</dbReference>
<dbReference type="Pfam" id="PF03572">
    <property type="entry name" value="Peptidase_S41"/>
    <property type="match status" value="1"/>
</dbReference>
<dbReference type="Gene3D" id="3.90.226.10">
    <property type="entry name" value="2-enoyl-CoA Hydratase, Chain A, domain 1"/>
    <property type="match status" value="1"/>
</dbReference>
<dbReference type="PANTHER" id="PTHR32060:SF22">
    <property type="entry name" value="CARBOXYL-TERMINAL-PROCESSING PEPTIDASE 3, CHLOROPLASTIC"/>
    <property type="match status" value="1"/>
</dbReference>
<dbReference type="RefSeq" id="WP_147391412.1">
    <property type="nucleotide sequence ID" value="NZ_AQHF01000020.1"/>
</dbReference>